<protein>
    <recommendedName>
        <fullName evidence="4">Transmembrane protein</fullName>
    </recommendedName>
</protein>
<keyword evidence="1" id="KW-0472">Membrane</keyword>
<evidence type="ECO:0000313" key="3">
    <source>
        <dbReference type="Proteomes" id="UP000289738"/>
    </source>
</evidence>
<keyword evidence="1" id="KW-0812">Transmembrane</keyword>
<evidence type="ECO:0000313" key="2">
    <source>
        <dbReference type="EMBL" id="RYR56926.1"/>
    </source>
</evidence>
<keyword evidence="1" id="KW-1133">Transmembrane helix</keyword>
<comment type="caution">
    <text evidence="2">The sequence shown here is derived from an EMBL/GenBank/DDBJ whole genome shotgun (WGS) entry which is preliminary data.</text>
</comment>
<organism evidence="2 3">
    <name type="scientific">Arachis hypogaea</name>
    <name type="common">Peanut</name>
    <dbReference type="NCBI Taxonomy" id="3818"/>
    <lineage>
        <taxon>Eukaryota</taxon>
        <taxon>Viridiplantae</taxon>
        <taxon>Streptophyta</taxon>
        <taxon>Embryophyta</taxon>
        <taxon>Tracheophyta</taxon>
        <taxon>Spermatophyta</taxon>
        <taxon>Magnoliopsida</taxon>
        <taxon>eudicotyledons</taxon>
        <taxon>Gunneridae</taxon>
        <taxon>Pentapetalae</taxon>
        <taxon>rosids</taxon>
        <taxon>fabids</taxon>
        <taxon>Fabales</taxon>
        <taxon>Fabaceae</taxon>
        <taxon>Papilionoideae</taxon>
        <taxon>50 kb inversion clade</taxon>
        <taxon>dalbergioids sensu lato</taxon>
        <taxon>Dalbergieae</taxon>
        <taxon>Pterocarpus clade</taxon>
        <taxon>Arachis</taxon>
    </lineage>
</organism>
<evidence type="ECO:0000256" key="1">
    <source>
        <dbReference type="SAM" id="Phobius"/>
    </source>
</evidence>
<reference evidence="2 3" key="1">
    <citation type="submission" date="2019-01" db="EMBL/GenBank/DDBJ databases">
        <title>Sequencing of cultivated peanut Arachis hypogaea provides insights into genome evolution and oil improvement.</title>
        <authorList>
            <person name="Chen X."/>
        </authorList>
    </citation>
    <scope>NUCLEOTIDE SEQUENCE [LARGE SCALE GENOMIC DNA]</scope>
    <source>
        <strain evidence="3">cv. Fuhuasheng</strain>
        <tissue evidence="2">Leaves</tissue>
    </source>
</reference>
<feature type="transmembrane region" description="Helical" evidence="1">
    <location>
        <begin position="45"/>
        <end position="66"/>
    </location>
</feature>
<sequence>MVGIADPKKKSRINQEGSDGWERDRMMMVLFVVNDMKEQLRRVELLLIVICILFGLNLVLSLLCMAK</sequence>
<proteinExistence type="predicted"/>
<dbReference type="EMBL" id="SDMP01000005">
    <property type="protein sequence ID" value="RYR56926.1"/>
    <property type="molecule type" value="Genomic_DNA"/>
</dbReference>
<accession>A0A445D157</accession>
<dbReference type="AlphaFoldDB" id="A0A445D157"/>
<evidence type="ECO:0008006" key="4">
    <source>
        <dbReference type="Google" id="ProtNLM"/>
    </source>
</evidence>
<name>A0A445D157_ARAHY</name>
<gene>
    <name evidence="2" type="ORF">Ahy_A05g022662</name>
</gene>
<keyword evidence="3" id="KW-1185">Reference proteome</keyword>
<dbReference type="Proteomes" id="UP000289738">
    <property type="component" value="Chromosome A05"/>
</dbReference>